<evidence type="ECO:0000256" key="2">
    <source>
        <dbReference type="ARBA" id="ARBA00022475"/>
    </source>
</evidence>
<reference evidence="7" key="1">
    <citation type="submission" date="2019-02" db="EMBL/GenBank/DDBJ databases">
        <authorList>
            <consortium name="Genoscope - CEA"/>
            <person name="William W."/>
        </authorList>
    </citation>
    <scope>NUCLEOTIDE SEQUENCE [LARGE SCALE GENOMIC DNA]</scope>
    <source>
        <strain evidence="7">YSy11</strain>
    </source>
</reference>
<dbReference type="EMBL" id="LR215729">
    <property type="protein sequence ID" value="VEV98861.1"/>
    <property type="molecule type" value="Genomic_DNA"/>
</dbReference>
<dbReference type="STRING" id="437900.GCA_001940335_02922"/>
<dbReference type="GO" id="GO:0016787">
    <property type="term" value="F:hydrolase activity"/>
    <property type="evidence" value="ECO:0007669"/>
    <property type="project" value="UniProtKB-KW"/>
</dbReference>
<evidence type="ECO:0000256" key="5">
    <source>
        <dbReference type="ARBA" id="ARBA00023136"/>
    </source>
</evidence>
<keyword evidence="5 6" id="KW-0472">Membrane</keyword>
<comment type="subcellular location">
    <subcellularLocation>
        <location evidence="1">Cell membrane</location>
        <topology evidence="1">Multi-pass membrane protein</topology>
    </subcellularLocation>
</comment>
<evidence type="ECO:0000256" key="3">
    <source>
        <dbReference type="ARBA" id="ARBA00022692"/>
    </source>
</evidence>
<evidence type="ECO:0000256" key="6">
    <source>
        <dbReference type="SAM" id="Phobius"/>
    </source>
</evidence>
<keyword evidence="3 6" id="KW-0812">Transmembrane</keyword>
<dbReference type="InterPro" id="IPR005538">
    <property type="entry name" value="LrgA/CidA"/>
</dbReference>
<feature type="transmembrane region" description="Helical" evidence="6">
    <location>
        <begin position="25"/>
        <end position="45"/>
    </location>
</feature>
<sequence>MLKGLTLLLALQLLGSLISTLWLPMLPGAIIGMLLLVVILAIRGIDESLQQAANWLLSYLPLLLVVPAAGIMVSGTALLDEGVAIAAALVLSVIITVPLCGLLMQYLTVRLERKAEAANEPE</sequence>
<dbReference type="GO" id="GO:0005886">
    <property type="term" value="C:plasma membrane"/>
    <property type="evidence" value="ECO:0007669"/>
    <property type="project" value="UniProtKB-SubCell"/>
</dbReference>
<dbReference type="PANTHER" id="PTHR33931">
    <property type="entry name" value="HOLIN-LIKE PROTEIN CIDA-RELATED"/>
    <property type="match status" value="1"/>
</dbReference>
<proteinExistence type="predicted"/>
<dbReference type="RefSeq" id="WP_090515931.1">
    <property type="nucleotide sequence ID" value="NZ_FPBC01000027.1"/>
</dbReference>
<evidence type="ECO:0000313" key="7">
    <source>
        <dbReference type="EMBL" id="VEV98861.1"/>
    </source>
</evidence>
<dbReference type="PANTHER" id="PTHR33931:SF2">
    <property type="entry name" value="HOLIN-LIKE PROTEIN CIDA"/>
    <property type="match status" value="1"/>
</dbReference>
<accession>A0A1I7E9G6</accession>
<dbReference type="Pfam" id="PF03788">
    <property type="entry name" value="LrgA"/>
    <property type="match status" value="1"/>
</dbReference>
<keyword evidence="4 6" id="KW-1133">Transmembrane helix</keyword>
<gene>
    <name evidence="7" type="ORF">PMYSY11_3817</name>
</gene>
<feature type="transmembrane region" description="Helical" evidence="6">
    <location>
        <begin position="83"/>
        <end position="104"/>
    </location>
</feature>
<protein>
    <submittedName>
        <fullName evidence="7">Murein hydrolase transporter LrgA</fullName>
    </submittedName>
</protein>
<evidence type="ECO:0000256" key="4">
    <source>
        <dbReference type="ARBA" id="ARBA00022989"/>
    </source>
</evidence>
<keyword evidence="7" id="KW-0378">Hydrolase</keyword>
<name>A0A1I7E9G6_9PSED</name>
<organism evidence="7">
    <name type="scientific">Pseudomonas marincola</name>
    <dbReference type="NCBI Taxonomy" id="437900"/>
    <lineage>
        <taxon>Bacteria</taxon>
        <taxon>Pseudomonadati</taxon>
        <taxon>Pseudomonadota</taxon>
        <taxon>Gammaproteobacteria</taxon>
        <taxon>Pseudomonadales</taxon>
        <taxon>Pseudomonadaceae</taxon>
        <taxon>Pseudomonas</taxon>
    </lineage>
</organism>
<evidence type="ECO:0000256" key="1">
    <source>
        <dbReference type="ARBA" id="ARBA00004651"/>
    </source>
</evidence>
<keyword evidence="2" id="KW-1003">Cell membrane</keyword>
<feature type="transmembrane region" description="Helical" evidence="6">
    <location>
        <begin position="57"/>
        <end position="77"/>
    </location>
</feature>
<dbReference type="AlphaFoldDB" id="A0A1I7E9G6"/>